<reference evidence="2 3" key="1">
    <citation type="journal article" date="2015" name="Nature">
        <title>rRNA introns, odd ribosomes, and small enigmatic genomes across a large radiation of phyla.</title>
        <authorList>
            <person name="Brown C.T."/>
            <person name="Hug L.A."/>
            <person name="Thomas B.C."/>
            <person name="Sharon I."/>
            <person name="Castelle C.J."/>
            <person name="Singh A."/>
            <person name="Wilkins M.J."/>
            <person name="Williams K.H."/>
            <person name="Banfield J.F."/>
        </authorList>
    </citation>
    <scope>NUCLEOTIDE SEQUENCE [LARGE SCALE GENOMIC DNA]</scope>
</reference>
<keyword evidence="1" id="KW-0812">Transmembrane</keyword>
<dbReference type="AlphaFoldDB" id="A0A0G0ZA86"/>
<feature type="transmembrane region" description="Helical" evidence="1">
    <location>
        <begin position="124"/>
        <end position="142"/>
    </location>
</feature>
<keyword evidence="1" id="KW-0472">Membrane</keyword>
<keyword evidence="1" id="KW-1133">Transmembrane helix</keyword>
<feature type="transmembrane region" description="Helical" evidence="1">
    <location>
        <begin position="244"/>
        <end position="271"/>
    </location>
</feature>
<feature type="transmembrane region" description="Helical" evidence="1">
    <location>
        <begin position="35"/>
        <end position="57"/>
    </location>
</feature>
<dbReference type="Proteomes" id="UP000034507">
    <property type="component" value="Unassembled WGS sequence"/>
</dbReference>
<evidence type="ECO:0000313" key="3">
    <source>
        <dbReference type="Proteomes" id="UP000034507"/>
    </source>
</evidence>
<feature type="transmembrane region" description="Helical" evidence="1">
    <location>
        <begin position="101"/>
        <end position="118"/>
    </location>
</feature>
<comment type="caution">
    <text evidence="2">The sequence shown here is derived from an EMBL/GenBank/DDBJ whole genome shotgun (WGS) entry which is preliminary data.</text>
</comment>
<evidence type="ECO:0000313" key="2">
    <source>
        <dbReference type="EMBL" id="KKS18986.1"/>
    </source>
</evidence>
<accession>A0A0G0ZA86</accession>
<proteinExistence type="predicted"/>
<sequence>MLATIYHRYIIEGMPQTTNNTSAPHSQQVDQKTNLLKFSILGMIIFIESFLLTRLIADFVQNQNVFNVPLLFSIKITALMLLTIITFALTLGGWRKWEQYVFIPIPVSVAVLLGTITFRNIYPVFMSLVFLLALGYDVFLSNRLKHLLLKPHPKMIMRFSTRGMLFLFSILGGVLFILSANNINQLDIGKELGRILDQPIREIVREPTIGNVPLTSGIINVKDIAENQLNELIEPYKHFVNPVMAILTFALFQFYASIAYLIYMLTIDWIYELAKKVKFMKVETLEVVQEQLTF</sequence>
<organism evidence="2 3">
    <name type="scientific">candidate division WWE3 bacterium GW2011_GWC1_41_7</name>
    <dbReference type="NCBI Taxonomy" id="1619119"/>
    <lineage>
        <taxon>Bacteria</taxon>
        <taxon>Katanobacteria</taxon>
    </lineage>
</organism>
<protein>
    <submittedName>
        <fullName evidence="2">Uncharacterized protein</fullName>
    </submittedName>
</protein>
<gene>
    <name evidence="2" type="ORF">UU77_C0061G0002</name>
</gene>
<dbReference type="EMBL" id="LCBX01000061">
    <property type="protein sequence ID" value="KKS18986.1"/>
    <property type="molecule type" value="Genomic_DNA"/>
</dbReference>
<feature type="transmembrane region" description="Helical" evidence="1">
    <location>
        <begin position="69"/>
        <end position="89"/>
    </location>
</feature>
<feature type="transmembrane region" description="Helical" evidence="1">
    <location>
        <begin position="163"/>
        <end position="183"/>
    </location>
</feature>
<name>A0A0G0ZA86_UNCKA</name>
<evidence type="ECO:0000256" key="1">
    <source>
        <dbReference type="SAM" id="Phobius"/>
    </source>
</evidence>